<gene>
    <name evidence="1" type="ORF">KM029_21770</name>
</gene>
<organism evidence="1 2">
    <name type="scientific">Flammeovirga kamogawensis</name>
    <dbReference type="NCBI Taxonomy" id="373891"/>
    <lineage>
        <taxon>Bacteria</taxon>
        <taxon>Pseudomonadati</taxon>
        <taxon>Bacteroidota</taxon>
        <taxon>Cytophagia</taxon>
        <taxon>Cytophagales</taxon>
        <taxon>Flammeovirgaceae</taxon>
        <taxon>Flammeovirga</taxon>
    </lineage>
</organism>
<dbReference type="EMBL" id="CP076129">
    <property type="protein sequence ID" value="QWG10315.1"/>
    <property type="molecule type" value="Genomic_DNA"/>
</dbReference>
<sequence length="853" mass="96996">MSKSKTNYIDLEEDDDYSIDFAAINTGLEGFDITQALESDGLAYKLSYTEKPKEKDEQKVRESTAKAQVIRQEVKRNLSTQKKALLLYGPQQGGITFSCSNPEHPTFQNTIVKYKIVKGEGFSHITQKTGIDGIEMLQANAHKGWEAICGKKIKVANKERLIFLQEGEVINLGSLNTGFLENIVRNMYEMGEIPTVTNDYMLLKKLYSSEQSTNDILGLGSPFQNYHRSANKRNVKLGEVKDGDSEWLEKTIRYLITGTTDEKLENLGEGSLEFTLEFTVKGKIVILYVKGTAGLTSGISASQGGVSTTINFYVKAAAGAETDKANVEIGGGYSWNKQLNFNSIDNLEEYLKYQLAQIFITSEDGEKEYFKKHKGIPASFEEGNARLWNVYNLGKLESQTGQEVGYNISGSIADGSEYEKFFYDKEGEIDRKKSLDASKDFKRKESKGRNFNLTLSTEVKDIIGFQVSFVRTSANANKDVNGFDILLNLDLQKGLIDRLSKSFKNLKDNERQNKIIEKLKEIPNSNLFKKLHETLQQLMDKNSFVIDKVKGTGGFVFDNVSNVLTSIANKFVDIDKQLINYFYPNGDAMDNKIYGSTETKMIGAESNSSISLFLKFSKSDHQIFYESFHIFQNDSAEVNIKDIPLYMNPALRLKVTLEAKLAAANSQQKYISFGDNSIAQLSAYYNQIRGEKEEANVGSEKEKAFELEQLQRLSGQEVTDWKGNYKEDKESLVSKSPSWDKLMKEHQSTYHAIINNFATAMLKSKHSKNDQWQMREFPNGFDLTFMERYFGKSPSDFFEKKTEKFIPKGSMIGRTVTLSNEEELYSSFEEKVLYNLYIDKERYGWEFFKYRTK</sequence>
<protein>
    <recommendedName>
        <fullName evidence="3">MACPF domain-containing protein</fullName>
    </recommendedName>
</protein>
<reference evidence="1 2" key="1">
    <citation type="submission" date="2021-05" db="EMBL/GenBank/DDBJ databases">
        <title>Comparative genomic studies on the polysaccharide-degrading batcterial strains of the Flammeovirga genus.</title>
        <authorList>
            <person name="Zewei F."/>
            <person name="Zheng Z."/>
            <person name="Yu L."/>
            <person name="Ruyue G."/>
            <person name="Yanhong M."/>
            <person name="Yuanyuan C."/>
            <person name="Jingyan G."/>
            <person name="Wenjun H."/>
        </authorList>
    </citation>
    <scope>NUCLEOTIDE SEQUENCE [LARGE SCALE GENOMIC DNA]</scope>
    <source>
        <strain evidence="1 2">YS10</strain>
    </source>
</reference>
<name>A0ABX8H326_9BACT</name>
<evidence type="ECO:0000313" key="1">
    <source>
        <dbReference type="EMBL" id="QWG10315.1"/>
    </source>
</evidence>
<evidence type="ECO:0000313" key="2">
    <source>
        <dbReference type="Proteomes" id="UP000682802"/>
    </source>
</evidence>
<keyword evidence="2" id="KW-1185">Reference proteome</keyword>
<evidence type="ECO:0008006" key="3">
    <source>
        <dbReference type="Google" id="ProtNLM"/>
    </source>
</evidence>
<dbReference type="Proteomes" id="UP000682802">
    <property type="component" value="Chromosome 2"/>
</dbReference>
<accession>A0ABX8H326</accession>
<dbReference type="RefSeq" id="WP_144075920.1">
    <property type="nucleotide sequence ID" value="NZ_CP076129.1"/>
</dbReference>
<proteinExistence type="predicted"/>